<name>X1E0X6_9ZZZZ</name>
<dbReference type="SUPFAM" id="SSF48452">
    <property type="entry name" value="TPR-like"/>
    <property type="match status" value="1"/>
</dbReference>
<feature type="domain" description="Outer membrane lipoprotein BamD-like" evidence="2">
    <location>
        <begin position="9"/>
        <end position="96"/>
    </location>
</feature>
<dbReference type="Gene3D" id="1.25.40.10">
    <property type="entry name" value="Tetratricopeptide repeat domain"/>
    <property type="match status" value="1"/>
</dbReference>
<dbReference type="EMBL" id="BART01037766">
    <property type="protein sequence ID" value="GAH10824.1"/>
    <property type="molecule type" value="Genomic_DNA"/>
</dbReference>
<dbReference type="PROSITE" id="PS50005">
    <property type="entry name" value="TPR"/>
    <property type="match status" value="1"/>
</dbReference>
<organism evidence="3">
    <name type="scientific">marine sediment metagenome</name>
    <dbReference type="NCBI Taxonomy" id="412755"/>
    <lineage>
        <taxon>unclassified sequences</taxon>
        <taxon>metagenomes</taxon>
        <taxon>ecological metagenomes</taxon>
    </lineage>
</organism>
<evidence type="ECO:0000313" key="3">
    <source>
        <dbReference type="EMBL" id="GAH10824.1"/>
    </source>
</evidence>
<reference evidence="3" key="1">
    <citation type="journal article" date="2014" name="Front. Microbiol.">
        <title>High frequency of phylogenetically diverse reductive dehalogenase-homologous genes in deep subseafloor sedimentary metagenomes.</title>
        <authorList>
            <person name="Kawai M."/>
            <person name="Futagami T."/>
            <person name="Toyoda A."/>
            <person name="Takaki Y."/>
            <person name="Nishi S."/>
            <person name="Hori S."/>
            <person name="Arai W."/>
            <person name="Tsubouchi T."/>
            <person name="Morono Y."/>
            <person name="Uchiyama I."/>
            <person name="Ito T."/>
            <person name="Fujiyama A."/>
            <person name="Inagaki F."/>
            <person name="Takami H."/>
        </authorList>
    </citation>
    <scope>NUCLEOTIDE SEQUENCE</scope>
    <source>
        <strain evidence="3">Expedition CK06-06</strain>
    </source>
</reference>
<gene>
    <name evidence="3" type="ORF">S01H4_63016</name>
</gene>
<comment type="caution">
    <text evidence="3">The sequence shown here is derived from an EMBL/GenBank/DDBJ whole genome shotgun (WGS) entry which is preliminary data.</text>
</comment>
<dbReference type="Pfam" id="PF13525">
    <property type="entry name" value="YfiO"/>
    <property type="match status" value="1"/>
</dbReference>
<protein>
    <recommendedName>
        <fullName evidence="2">Outer membrane lipoprotein BamD-like domain-containing protein</fullName>
    </recommendedName>
</protein>
<keyword evidence="1" id="KW-0732">Signal</keyword>
<evidence type="ECO:0000256" key="1">
    <source>
        <dbReference type="ARBA" id="ARBA00022729"/>
    </source>
</evidence>
<dbReference type="InterPro" id="IPR019734">
    <property type="entry name" value="TPR_rpt"/>
</dbReference>
<evidence type="ECO:0000259" key="2">
    <source>
        <dbReference type="Pfam" id="PF13525"/>
    </source>
</evidence>
<dbReference type="InterPro" id="IPR039565">
    <property type="entry name" value="BamD-like"/>
</dbReference>
<dbReference type="InterPro" id="IPR011990">
    <property type="entry name" value="TPR-like_helical_dom_sf"/>
</dbReference>
<feature type="non-terminal residue" evidence="3">
    <location>
        <position position="100"/>
    </location>
</feature>
<sequence>MYPKGDFSVNAQYAIAWTYLENKEYESSIKEFKKLISIYPDSKFTEEARFRVGKNYFLLGNKNMAKAELGKFINSYSNSSFRAEAMYLLSQICLQEEDWM</sequence>
<dbReference type="AlphaFoldDB" id="X1E0X6"/>
<accession>X1E0X6</accession>
<proteinExistence type="predicted"/>